<protein>
    <submittedName>
        <fullName evidence="2">Uncharacterized protein</fullName>
    </submittedName>
</protein>
<sequence>MFIICDGTNPNEVAELASLFNSYNSYLRNPAQYGYRTPPYQPALNGRQVNGNTRQRHHPYFKQQQHPQQQQRQSFNGNRNPNAFLSQQNAYRPKLTLEVIIHSPVQPRPPQQQRQRSRGNVNRNRNGFQPQQNGYLAELASLFNSYNSYLRNPAQYGYRTPPSQPAANGRQVNGNTRRRQHPYFKQQQHPHQQQQRQSFNGNVNRNPNAFLPQQNAYRPNLTLVVTIHSPVQPQPPQQQRQRSRGNINRNHNGFQPQQKGYLIVYPPVQPQGPPQQQQQNVVGPPNGIASQQNMVAPTHAYAPPLYSQNVVSPAYPPQANPPPQGVPLPQNVAAPNHGTNGAPTSYSQNVVVANPPSSNRPLASKGIAPVENQ</sequence>
<accession>A0AC34F1V9</accession>
<dbReference type="Proteomes" id="UP000887579">
    <property type="component" value="Unplaced"/>
</dbReference>
<organism evidence="1 2">
    <name type="scientific">Panagrolaimus sp. ES5</name>
    <dbReference type="NCBI Taxonomy" id="591445"/>
    <lineage>
        <taxon>Eukaryota</taxon>
        <taxon>Metazoa</taxon>
        <taxon>Ecdysozoa</taxon>
        <taxon>Nematoda</taxon>
        <taxon>Chromadorea</taxon>
        <taxon>Rhabditida</taxon>
        <taxon>Tylenchina</taxon>
        <taxon>Panagrolaimomorpha</taxon>
        <taxon>Panagrolaimoidea</taxon>
        <taxon>Panagrolaimidae</taxon>
        <taxon>Panagrolaimus</taxon>
    </lineage>
</organism>
<evidence type="ECO:0000313" key="1">
    <source>
        <dbReference type="Proteomes" id="UP000887579"/>
    </source>
</evidence>
<dbReference type="WBParaSite" id="ES5_v2.g10918.t1">
    <property type="protein sequence ID" value="ES5_v2.g10918.t1"/>
    <property type="gene ID" value="ES5_v2.g10918"/>
</dbReference>
<proteinExistence type="predicted"/>
<reference evidence="2" key="1">
    <citation type="submission" date="2022-11" db="UniProtKB">
        <authorList>
            <consortium name="WormBaseParasite"/>
        </authorList>
    </citation>
    <scope>IDENTIFICATION</scope>
</reference>
<name>A0AC34F1V9_9BILA</name>
<evidence type="ECO:0000313" key="2">
    <source>
        <dbReference type="WBParaSite" id="ES5_v2.g10918.t1"/>
    </source>
</evidence>